<evidence type="ECO:0000259" key="1">
    <source>
        <dbReference type="Pfam" id="PF21168"/>
    </source>
</evidence>
<dbReference type="RefSeq" id="WP_055172275.1">
    <property type="nucleotide sequence ID" value="NZ_CP081920.1"/>
</dbReference>
<dbReference type="InterPro" id="IPR049368">
    <property type="entry name" value="FkbO_Hyg5-like_N"/>
</dbReference>
<evidence type="ECO:0000313" key="2">
    <source>
        <dbReference type="EMBL" id="CUP53929.1"/>
    </source>
</evidence>
<dbReference type="Gene3D" id="3.30.1330.40">
    <property type="entry name" value="RutC-like"/>
    <property type="match status" value="2"/>
</dbReference>
<keyword evidence="2" id="KW-0223">Dioxygenase</keyword>
<name>A0A174P6X3_9BACE</name>
<dbReference type="STRING" id="47678.ERS852494_02492"/>
<protein>
    <submittedName>
        <fullName evidence="2">Pteridine-dependent dioxygenase</fullName>
    </submittedName>
</protein>
<dbReference type="AlphaFoldDB" id="A0A174P6X3"/>
<dbReference type="EMBL" id="CZAI01000005">
    <property type="protein sequence ID" value="CUP53929.1"/>
    <property type="molecule type" value="Genomic_DNA"/>
</dbReference>
<dbReference type="SUPFAM" id="SSF55298">
    <property type="entry name" value="YjgF-like"/>
    <property type="match status" value="2"/>
</dbReference>
<keyword evidence="2" id="KW-0560">Oxidoreductase</keyword>
<organism evidence="2 3">
    <name type="scientific">Bacteroides caccae</name>
    <dbReference type="NCBI Taxonomy" id="47678"/>
    <lineage>
        <taxon>Bacteria</taxon>
        <taxon>Pseudomonadati</taxon>
        <taxon>Bacteroidota</taxon>
        <taxon>Bacteroidia</taxon>
        <taxon>Bacteroidales</taxon>
        <taxon>Bacteroidaceae</taxon>
        <taxon>Bacteroides</taxon>
    </lineage>
</organism>
<dbReference type="Pfam" id="PF21168">
    <property type="entry name" value="FkbO_Hyg5-like_N"/>
    <property type="match status" value="1"/>
</dbReference>
<feature type="domain" description="Chorismatase FkbO/Hyg5-like N-terminal" evidence="1">
    <location>
        <begin position="117"/>
        <end position="215"/>
    </location>
</feature>
<dbReference type="Proteomes" id="UP000095657">
    <property type="component" value="Unassembled WGS sequence"/>
</dbReference>
<reference evidence="2 3" key="1">
    <citation type="submission" date="2015-09" db="EMBL/GenBank/DDBJ databases">
        <authorList>
            <consortium name="Pathogen Informatics"/>
        </authorList>
    </citation>
    <scope>NUCLEOTIDE SEQUENCE [LARGE SCALE GENOMIC DNA]</scope>
    <source>
        <strain evidence="2 3">2789STDY5834880</strain>
    </source>
</reference>
<sequence length="364" mass="41341">MNYCDKIHYSLLTASPEDFPSMIDSLLSRLPEEERILRLVLFGTPVLKDEYVTQRQLFKAKARHFFGDSKPALSYVLQPVPDAPLVMEVHSYCPESDERILYRHYDNIPYVLLENESGRFLFAGGFQGDDPCADMEQWSVEAFRQLKGVLEKESFPVNSIIRQWNYIEQITGYDGAGQHYQSFNNVRTAFYAGSDWSNGYPAATGIGMNMGGVLIDVDAAMFHTPDVFATPIDNKLQVAAHAYSEQVLEEARQKKTTPKFERAKSMTFRERRLVYISGTAAIRGEESLKGVGLERQLQITMENIAQLIGDARLVMLRVYLKNESDYEEARRGLESYGLNIPVSYLRAGVCREELLIEIEGIAID</sequence>
<proteinExistence type="predicted"/>
<accession>A0A174P6X3</accession>
<dbReference type="GO" id="GO:0051213">
    <property type="term" value="F:dioxygenase activity"/>
    <property type="evidence" value="ECO:0007669"/>
    <property type="project" value="UniProtKB-KW"/>
</dbReference>
<dbReference type="InterPro" id="IPR035959">
    <property type="entry name" value="RutC-like_sf"/>
</dbReference>
<evidence type="ECO:0000313" key="3">
    <source>
        <dbReference type="Proteomes" id="UP000095657"/>
    </source>
</evidence>
<gene>
    <name evidence="2" type="ORF">ERS852494_02492</name>
</gene>